<dbReference type="Proteomes" id="UP000461288">
    <property type="component" value="Unassembled WGS sequence"/>
</dbReference>
<dbReference type="Proteomes" id="UP000501237">
    <property type="component" value="Chromosome"/>
</dbReference>
<gene>
    <name evidence="3" type="ORF">GO594_24250</name>
    <name evidence="2" type="ORF">PtoMrB4_00580</name>
    <name evidence="1" type="ORF">WP8S17C03_00580</name>
</gene>
<name>A0A679G5Z0_9GAMM</name>
<sequence>MPTFTRNNKPVVGTVQLVVGNVLRLRLNGLGPGKKHYVVKSANACIEVKQNPNDRQSEQTVVLTALRACPAVRVEAFSAVDGLPSGIHVSIEVIDKLGLPDPATDEGCLARLLLAESIAPKPNTDNAEALKSMQWMRQVIENRMTFSEPKHFGKPAGKTMTAFITAKEPLQFEGFGNYPNLGAKQTNIDEFLRLANDGSDIRFERMRQHVQNALDVASGAKLGAPAPSKVFAWRTSNSGSPGGNFVKVADVGGQAFFTLTQAFIDNPNNPGKPKK</sequence>
<dbReference type="EMBL" id="WTFN01000082">
    <property type="protein sequence ID" value="MWK59110.1"/>
    <property type="molecule type" value="Genomic_DNA"/>
</dbReference>
<protein>
    <submittedName>
        <fullName evidence="2">Uncharacterized protein</fullName>
    </submittedName>
</protein>
<evidence type="ECO:0000313" key="2">
    <source>
        <dbReference type="EMBL" id="BCA26081.1"/>
    </source>
</evidence>
<evidence type="ECO:0000313" key="6">
    <source>
        <dbReference type="Proteomes" id="UP000515591"/>
    </source>
</evidence>
<dbReference type="Proteomes" id="UP000515591">
    <property type="component" value="Chromosome"/>
</dbReference>
<dbReference type="EMBL" id="AP022642">
    <property type="protein sequence ID" value="BCA26081.1"/>
    <property type="molecule type" value="Genomic_DNA"/>
</dbReference>
<evidence type="ECO:0000313" key="1">
    <source>
        <dbReference type="EMBL" id="BBT14009.1"/>
    </source>
</evidence>
<evidence type="ECO:0000313" key="5">
    <source>
        <dbReference type="Proteomes" id="UP000501237"/>
    </source>
</evidence>
<evidence type="ECO:0000313" key="4">
    <source>
        <dbReference type="Proteomes" id="UP000461288"/>
    </source>
</evidence>
<organism evidence="2 5">
    <name type="scientific">Metapseudomonas otitidis</name>
    <dbReference type="NCBI Taxonomy" id="319939"/>
    <lineage>
        <taxon>Bacteria</taxon>
        <taxon>Pseudomonadati</taxon>
        <taxon>Pseudomonadota</taxon>
        <taxon>Gammaproteobacteria</taxon>
        <taxon>Pseudomonadales</taxon>
        <taxon>Pseudomonadaceae</taxon>
        <taxon>Metapseudomonas</taxon>
    </lineage>
</organism>
<dbReference type="AlphaFoldDB" id="A0A679G5Z0"/>
<reference evidence="2 5" key="3">
    <citation type="journal article" date="2020" name="Microbiol. Resour. Announc.">
        <title>Complete genome sequence of Pseudomonas otitidis strain MrB4, isolated from Lake Biwa in Japan.</title>
        <authorList>
            <person name="Miyazaki K."/>
            <person name="Hase E."/>
            <person name="Maruya T."/>
        </authorList>
    </citation>
    <scope>NUCLEOTIDE SEQUENCE [LARGE SCALE GENOMIC DNA]</scope>
    <source>
        <strain evidence="2 5">MrB4</strain>
    </source>
</reference>
<dbReference type="KEGG" id="poj:PtoMrB4_00580"/>
<proteinExistence type="predicted"/>
<evidence type="ECO:0000313" key="3">
    <source>
        <dbReference type="EMBL" id="MWK59110.1"/>
    </source>
</evidence>
<reference evidence="3 4" key="2">
    <citation type="submission" date="2019-12" db="EMBL/GenBank/DDBJ databases">
        <title>Draft genome sequence of Pseudomonas otitidis recovered from a chicken carcass.</title>
        <authorList>
            <person name="Vieira T.R."/>
            <person name="Oliviera E.F.C."/>
            <person name="Silva N.M.V."/>
            <person name="Sambrano G.E."/>
            <person name="Cibulski S.P."/>
            <person name="Cardoso M.R.I."/>
        </authorList>
    </citation>
    <scope>NUCLEOTIDE SEQUENCE [LARGE SCALE GENOMIC DNA]</scope>
    <source>
        <strain evidence="3 4">25_K</strain>
    </source>
</reference>
<reference evidence="1 6" key="1">
    <citation type="submission" date="2019-12" db="EMBL/GenBank/DDBJ databases">
        <title>complete genome sequences of Pseudomonas otitidis str. WP8-S17-CRE-03 isolated from wastewater treatment plant effluent.</title>
        <authorList>
            <person name="Sekizuka T."/>
            <person name="Itokawa K."/>
            <person name="Yatsu K."/>
            <person name="Inamine Y."/>
            <person name="Kuroda M."/>
        </authorList>
    </citation>
    <scope>NUCLEOTIDE SEQUENCE [LARGE SCALE GENOMIC DNA]</scope>
    <source>
        <strain evidence="1 6">WP8-S17-CRE-03</strain>
    </source>
</reference>
<dbReference type="EMBL" id="AP022213">
    <property type="protein sequence ID" value="BBT14009.1"/>
    <property type="molecule type" value="Genomic_DNA"/>
</dbReference>
<dbReference type="GeneID" id="57395266"/>
<accession>A0A679G5Z0</accession>
<dbReference type="RefSeq" id="WP_044410196.1">
    <property type="nucleotide sequence ID" value="NZ_AP022213.1"/>
</dbReference>